<dbReference type="AlphaFoldDB" id="A0A2A9N809"/>
<dbReference type="Proteomes" id="UP000242287">
    <property type="component" value="Unassembled WGS sequence"/>
</dbReference>
<keyword evidence="1" id="KW-0732">Signal</keyword>
<keyword evidence="3" id="KW-1185">Reference proteome</keyword>
<evidence type="ECO:0000256" key="1">
    <source>
        <dbReference type="SAM" id="SignalP"/>
    </source>
</evidence>
<reference evidence="2 3" key="1">
    <citation type="submission" date="2014-02" db="EMBL/GenBank/DDBJ databases">
        <title>Transposable element dynamics among asymbiotic and ectomycorrhizal Amanita fungi.</title>
        <authorList>
            <consortium name="DOE Joint Genome Institute"/>
            <person name="Hess J."/>
            <person name="Skrede I."/>
            <person name="Wolfe B."/>
            <person name="LaButti K."/>
            <person name="Ohm R.A."/>
            <person name="Grigoriev I.V."/>
            <person name="Pringle A."/>
        </authorList>
    </citation>
    <scope>NUCLEOTIDE SEQUENCE [LARGE SCALE GENOMIC DNA]</scope>
    <source>
        <strain evidence="2 3">SKay4041</strain>
    </source>
</reference>
<evidence type="ECO:0000313" key="2">
    <source>
        <dbReference type="EMBL" id="PFH45808.1"/>
    </source>
</evidence>
<organism evidence="2 3">
    <name type="scientific">Amanita thiersii Skay4041</name>
    <dbReference type="NCBI Taxonomy" id="703135"/>
    <lineage>
        <taxon>Eukaryota</taxon>
        <taxon>Fungi</taxon>
        <taxon>Dikarya</taxon>
        <taxon>Basidiomycota</taxon>
        <taxon>Agaricomycotina</taxon>
        <taxon>Agaricomycetes</taxon>
        <taxon>Agaricomycetidae</taxon>
        <taxon>Agaricales</taxon>
        <taxon>Pluteineae</taxon>
        <taxon>Amanitaceae</taxon>
        <taxon>Amanita</taxon>
    </lineage>
</organism>
<proteinExistence type="predicted"/>
<name>A0A2A9N809_9AGAR</name>
<feature type="chain" id="PRO_5012225250" evidence="1">
    <location>
        <begin position="19"/>
        <end position="142"/>
    </location>
</feature>
<sequence length="142" mass="15126">MKLFSLVSLIALPTVVSALPTTEGIPSLSEYVTSNAISGSIQPRGIAGVSLCTSPDFPSNCTDYAVQLESCYTIPDPYISTTRSSRTSSGIVCFMFVNDDCSSCETCINTIGWTSMEFAPVKSLRCSVADALGCSNSNCRHR</sequence>
<feature type="signal peptide" evidence="1">
    <location>
        <begin position="1"/>
        <end position="18"/>
    </location>
</feature>
<evidence type="ECO:0000313" key="3">
    <source>
        <dbReference type="Proteomes" id="UP000242287"/>
    </source>
</evidence>
<protein>
    <submittedName>
        <fullName evidence="2">Uncharacterized protein</fullName>
    </submittedName>
</protein>
<accession>A0A2A9N809</accession>
<dbReference type="EMBL" id="KZ302287">
    <property type="protein sequence ID" value="PFH45808.1"/>
    <property type="molecule type" value="Genomic_DNA"/>
</dbReference>
<gene>
    <name evidence="2" type="ORF">AMATHDRAFT_71073</name>
</gene>